<dbReference type="AlphaFoldDB" id="X1I944"/>
<accession>X1I944</accession>
<gene>
    <name evidence="1" type="ORF">S03H2_32195</name>
</gene>
<dbReference type="EMBL" id="BARU01019552">
    <property type="protein sequence ID" value="GAH54083.1"/>
    <property type="molecule type" value="Genomic_DNA"/>
</dbReference>
<protein>
    <submittedName>
        <fullName evidence="1">Uncharacterized protein</fullName>
    </submittedName>
</protein>
<organism evidence="1">
    <name type="scientific">marine sediment metagenome</name>
    <dbReference type="NCBI Taxonomy" id="412755"/>
    <lineage>
        <taxon>unclassified sequences</taxon>
        <taxon>metagenomes</taxon>
        <taxon>ecological metagenomes</taxon>
    </lineage>
</organism>
<name>X1I944_9ZZZZ</name>
<proteinExistence type="predicted"/>
<evidence type="ECO:0000313" key="1">
    <source>
        <dbReference type="EMBL" id="GAH54083.1"/>
    </source>
</evidence>
<comment type="caution">
    <text evidence="1">The sequence shown here is derived from an EMBL/GenBank/DDBJ whole genome shotgun (WGS) entry which is preliminary data.</text>
</comment>
<feature type="non-terminal residue" evidence="1">
    <location>
        <position position="1"/>
    </location>
</feature>
<sequence length="45" mass="5345">NHKNYTILNNRFGTHKFSIDQYKEALEITANKKENDIIKTAFVFE</sequence>
<reference evidence="1" key="1">
    <citation type="journal article" date="2014" name="Front. Microbiol.">
        <title>High frequency of phylogenetically diverse reductive dehalogenase-homologous genes in deep subseafloor sedimentary metagenomes.</title>
        <authorList>
            <person name="Kawai M."/>
            <person name="Futagami T."/>
            <person name="Toyoda A."/>
            <person name="Takaki Y."/>
            <person name="Nishi S."/>
            <person name="Hori S."/>
            <person name="Arai W."/>
            <person name="Tsubouchi T."/>
            <person name="Morono Y."/>
            <person name="Uchiyama I."/>
            <person name="Ito T."/>
            <person name="Fujiyama A."/>
            <person name="Inagaki F."/>
            <person name="Takami H."/>
        </authorList>
    </citation>
    <scope>NUCLEOTIDE SEQUENCE</scope>
    <source>
        <strain evidence="1">Expedition CK06-06</strain>
    </source>
</reference>